<accession>A0A2I1HN61</accession>
<dbReference type="VEuPathDB" id="FungiDB:RhiirA1_454438"/>
<evidence type="ECO:0000313" key="3">
    <source>
        <dbReference type="Proteomes" id="UP000234323"/>
    </source>
</evidence>
<gene>
    <name evidence="2" type="ORF">RhiirA4_483904</name>
</gene>
<reference evidence="2 3" key="1">
    <citation type="submission" date="2015-10" db="EMBL/GenBank/DDBJ databases">
        <title>Genome analyses suggest a sexual origin of heterokaryosis in a supposedly ancient asexual fungus.</title>
        <authorList>
            <person name="Ropars J."/>
            <person name="Sedzielewska K."/>
            <person name="Noel J."/>
            <person name="Charron P."/>
            <person name="Farinelli L."/>
            <person name="Marton T."/>
            <person name="Kruger M."/>
            <person name="Pelin A."/>
            <person name="Brachmann A."/>
            <person name="Corradi N."/>
        </authorList>
    </citation>
    <scope>NUCLEOTIDE SEQUENCE [LARGE SCALE GENOMIC DNA]</scope>
    <source>
        <strain evidence="2 3">A4</strain>
    </source>
</reference>
<keyword evidence="1" id="KW-0175">Coiled coil</keyword>
<dbReference type="VEuPathDB" id="FungiDB:RhiirA1_477523"/>
<dbReference type="VEuPathDB" id="FungiDB:FUN_008518"/>
<dbReference type="VEuPathDB" id="FungiDB:RhiirFUN_009657"/>
<proteinExistence type="predicted"/>
<organism evidence="2 3">
    <name type="scientific">Rhizophagus irregularis</name>
    <dbReference type="NCBI Taxonomy" id="588596"/>
    <lineage>
        <taxon>Eukaryota</taxon>
        <taxon>Fungi</taxon>
        <taxon>Fungi incertae sedis</taxon>
        <taxon>Mucoromycota</taxon>
        <taxon>Glomeromycotina</taxon>
        <taxon>Glomeromycetes</taxon>
        <taxon>Glomerales</taxon>
        <taxon>Glomeraceae</taxon>
        <taxon>Rhizophagus</taxon>
    </lineage>
</organism>
<sequence length="294" mass="33880">MLSDHIEAENAKLRQIIEENARRDIRVKELKQKNTELETRLTIVEQSFVAVSKNDKEAIVKQSASSSGIYLNVEIKVEAKSTEKCFAENSSSDDNLLSIPDYNDAYKKSVSNGIRRCNKKKLLRETASLKVLPSAENNLTVFSENNKIESSTKTIFLENDQMVLEKSEKLRKLQEISKTNKKRSESWPLKITNGDASSKLKVNISTTSHLPIFRTTYDRYYFHNKTLGQYLTLYREFSSENFDYYGIIDKTSCDPKSTCPLCSLDHDDEESIEGRYKAESYFIKYEQREVEIIA</sequence>
<dbReference type="VEuPathDB" id="FungiDB:FUN_007140"/>
<dbReference type="Proteomes" id="UP000234323">
    <property type="component" value="Unassembled WGS sequence"/>
</dbReference>
<dbReference type="AlphaFoldDB" id="A0A2I1HN61"/>
<name>A0A2I1HN61_9GLOM</name>
<evidence type="ECO:0000313" key="2">
    <source>
        <dbReference type="EMBL" id="PKY60325.1"/>
    </source>
</evidence>
<evidence type="ECO:0000256" key="1">
    <source>
        <dbReference type="SAM" id="Coils"/>
    </source>
</evidence>
<keyword evidence="3" id="KW-1185">Reference proteome</keyword>
<dbReference type="EMBL" id="LLXI01004159">
    <property type="protein sequence ID" value="PKY60325.1"/>
    <property type="molecule type" value="Genomic_DNA"/>
</dbReference>
<protein>
    <submittedName>
        <fullName evidence="2">Uncharacterized protein</fullName>
    </submittedName>
</protein>
<feature type="coiled-coil region" evidence="1">
    <location>
        <begin position="20"/>
        <end position="47"/>
    </location>
</feature>
<comment type="caution">
    <text evidence="2">The sequence shown here is derived from an EMBL/GenBank/DDBJ whole genome shotgun (WGS) entry which is preliminary data.</text>
</comment>